<reference evidence="3" key="2">
    <citation type="submission" date="2021-04" db="EMBL/GenBank/DDBJ databases">
        <authorList>
            <person name="Gilroy R."/>
        </authorList>
    </citation>
    <scope>NUCLEOTIDE SEQUENCE</scope>
    <source>
        <strain evidence="3">CHK169-2315</strain>
    </source>
</reference>
<evidence type="ECO:0000256" key="1">
    <source>
        <dbReference type="ARBA" id="ARBA00005662"/>
    </source>
</evidence>
<protein>
    <submittedName>
        <fullName evidence="3">CapA family protein</fullName>
    </submittedName>
</protein>
<dbReference type="AlphaFoldDB" id="A0A9D1PMP8"/>
<reference evidence="3" key="1">
    <citation type="journal article" date="2021" name="PeerJ">
        <title>Extensive microbial diversity within the chicken gut microbiome revealed by metagenomics and culture.</title>
        <authorList>
            <person name="Gilroy R."/>
            <person name="Ravi A."/>
            <person name="Getino M."/>
            <person name="Pursley I."/>
            <person name="Horton D.L."/>
            <person name="Alikhan N.F."/>
            <person name="Baker D."/>
            <person name="Gharbi K."/>
            <person name="Hall N."/>
            <person name="Watson M."/>
            <person name="Adriaenssens E.M."/>
            <person name="Foster-Nyarko E."/>
            <person name="Jarju S."/>
            <person name="Secka A."/>
            <person name="Antonio M."/>
            <person name="Oren A."/>
            <person name="Chaudhuri R.R."/>
            <person name="La Ragione R."/>
            <person name="Hildebrand F."/>
            <person name="Pallen M.J."/>
        </authorList>
    </citation>
    <scope>NUCLEOTIDE SEQUENCE</scope>
    <source>
        <strain evidence="3">CHK169-2315</strain>
    </source>
</reference>
<organism evidence="3 4">
    <name type="scientific">Candidatus Pseudogracilibacillus intestinigallinarum</name>
    <dbReference type="NCBI Taxonomy" id="2838742"/>
    <lineage>
        <taxon>Bacteria</taxon>
        <taxon>Bacillati</taxon>
        <taxon>Bacillota</taxon>
        <taxon>Bacilli</taxon>
        <taxon>Bacillales</taxon>
        <taxon>Bacillaceae</taxon>
        <taxon>Pseudogracilibacillus</taxon>
    </lineage>
</organism>
<dbReference type="Proteomes" id="UP000823937">
    <property type="component" value="Unassembled WGS sequence"/>
</dbReference>
<dbReference type="SMART" id="SM00854">
    <property type="entry name" value="PGA_cap"/>
    <property type="match status" value="1"/>
</dbReference>
<sequence>APVINEEQRADEQAPEKDEAEITIAAIGDILLHDTVYKDAKTDEGYDFMPMLELVKPYFKESTITFANQETMIGGEEIGLSSYPQFNSPTEIGDALKESGVDIVSLANNHTLDRGEEAIQNALAHWDKINMPYVGAYKDKQDAKKLRVIETDEGIDVAFLAYTYGTNGIPVPEGKDYLVNLIDKDKIATDMKQAKSEADVTIISLHFGDEYIRLPNDAQKDLVQFVADLEVDAVLGHHPHVLQPAEWVEGKNGNETLVIYSLGNFLSGQDELHRLIGGMFRFTVKKTVEGGDVNIELHTPQFLPTYNFYQNWRNFKVIPMHELTDKQLKDAQKHYKEIKEHMSQWMPELEIIQ</sequence>
<dbReference type="PANTHER" id="PTHR33393:SF12">
    <property type="entry name" value="CAPSULE BIOSYNTHESIS PROTEIN CAPA"/>
    <property type="match status" value="1"/>
</dbReference>
<comment type="similarity">
    <text evidence="1">Belongs to the CapA family.</text>
</comment>
<dbReference type="SUPFAM" id="SSF56300">
    <property type="entry name" value="Metallo-dependent phosphatases"/>
    <property type="match status" value="1"/>
</dbReference>
<gene>
    <name evidence="3" type="ORF">H9895_09890</name>
</gene>
<dbReference type="PANTHER" id="PTHR33393">
    <property type="entry name" value="POLYGLUTAMINE SYNTHESIS ACCESSORY PROTEIN RV0574C-RELATED"/>
    <property type="match status" value="1"/>
</dbReference>
<feature type="domain" description="Capsule synthesis protein CapA" evidence="2">
    <location>
        <begin position="23"/>
        <end position="269"/>
    </location>
</feature>
<name>A0A9D1PMP8_9BACI</name>
<accession>A0A9D1PMP8</accession>
<dbReference type="Pfam" id="PF09587">
    <property type="entry name" value="PGA_cap"/>
    <property type="match status" value="1"/>
</dbReference>
<dbReference type="Gene3D" id="3.60.21.10">
    <property type="match status" value="1"/>
</dbReference>
<dbReference type="InterPro" id="IPR019079">
    <property type="entry name" value="Capsule_synth_CapA"/>
</dbReference>
<dbReference type="CDD" id="cd07381">
    <property type="entry name" value="MPP_CapA"/>
    <property type="match status" value="1"/>
</dbReference>
<dbReference type="InterPro" id="IPR029052">
    <property type="entry name" value="Metallo-depent_PP-like"/>
</dbReference>
<proteinExistence type="inferred from homology"/>
<feature type="non-terminal residue" evidence="3">
    <location>
        <position position="1"/>
    </location>
</feature>
<comment type="caution">
    <text evidence="3">The sequence shown here is derived from an EMBL/GenBank/DDBJ whole genome shotgun (WGS) entry which is preliminary data.</text>
</comment>
<evidence type="ECO:0000313" key="3">
    <source>
        <dbReference type="EMBL" id="HIV75378.1"/>
    </source>
</evidence>
<evidence type="ECO:0000313" key="4">
    <source>
        <dbReference type="Proteomes" id="UP000823937"/>
    </source>
</evidence>
<dbReference type="EMBL" id="DXHX01000137">
    <property type="protein sequence ID" value="HIV75378.1"/>
    <property type="molecule type" value="Genomic_DNA"/>
</dbReference>
<dbReference type="InterPro" id="IPR052169">
    <property type="entry name" value="CW_Biosynth-Accessory"/>
</dbReference>
<evidence type="ECO:0000259" key="2">
    <source>
        <dbReference type="SMART" id="SM00854"/>
    </source>
</evidence>